<dbReference type="PANTHER" id="PTHR11922">
    <property type="entry name" value="GMP SYNTHASE-RELATED"/>
    <property type="match status" value="1"/>
</dbReference>
<dbReference type="InterPro" id="IPR014729">
    <property type="entry name" value="Rossmann-like_a/b/a_fold"/>
</dbReference>
<evidence type="ECO:0000313" key="2">
    <source>
        <dbReference type="Proteomes" id="UP000076858"/>
    </source>
</evidence>
<protein>
    <submittedName>
        <fullName evidence="1">GMP synthase</fullName>
    </submittedName>
</protein>
<dbReference type="EMBL" id="LRGB01000725">
    <property type="protein sequence ID" value="KZS16387.1"/>
    <property type="molecule type" value="Genomic_DNA"/>
</dbReference>
<dbReference type="Gene3D" id="3.40.50.620">
    <property type="entry name" value="HUPs"/>
    <property type="match status" value="1"/>
</dbReference>
<dbReference type="GO" id="GO:0005524">
    <property type="term" value="F:ATP binding"/>
    <property type="evidence" value="ECO:0007669"/>
    <property type="project" value="UniProtKB-UniRule"/>
</dbReference>
<dbReference type="PANTHER" id="PTHR11922:SF2">
    <property type="entry name" value="GMP SYNTHASE [GLUTAMINE-HYDROLYZING]"/>
    <property type="match status" value="1"/>
</dbReference>
<keyword evidence="2" id="KW-1185">Reference proteome</keyword>
<accession>A0A0P6BBM2</accession>
<gene>
    <name evidence="1" type="ORF">APZ42_018052</name>
</gene>
<dbReference type="STRING" id="35525.A0A0P6BBM2"/>
<dbReference type="InterPro" id="IPR025777">
    <property type="entry name" value="GMPS_ATP_PPase_dom"/>
</dbReference>
<sequence>MLVSCEVDSAVCAALPYKSLLQGDDSSRVQTIHIDIGFLRKDESEQVVTSLQQLRLNLRLFSRQWLLISIVIPAIRFDVSNCFWVAKARLTFYDASTNVHGRQILSLCRTVNPEEKRRIIGDMFVKVIDRTANDLNVTWDNPLLGKVVLRPDLIGSASHMASSRADAIKTHHNDSEMVRQLRIYGRVVEPLKDNCVVAYQ</sequence>
<dbReference type="Proteomes" id="UP000076858">
    <property type="component" value="Unassembled WGS sequence"/>
</dbReference>
<dbReference type="OrthoDB" id="1724632at2759"/>
<reference evidence="1 2" key="1">
    <citation type="submission" date="2016-03" db="EMBL/GenBank/DDBJ databases">
        <title>EvidentialGene: Evidence-directed Construction of Genes on Genomes.</title>
        <authorList>
            <person name="Gilbert D.G."/>
            <person name="Choi J.-H."/>
            <person name="Mockaitis K."/>
            <person name="Colbourne J."/>
            <person name="Pfrender M."/>
        </authorList>
    </citation>
    <scope>NUCLEOTIDE SEQUENCE [LARGE SCALE GENOMIC DNA]</scope>
    <source>
        <strain evidence="1 2">Xinb3</strain>
        <tissue evidence="1">Complete organism</tissue>
    </source>
</reference>
<dbReference type="PROSITE" id="PS51553">
    <property type="entry name" value="GMPS_ATP_PPASE"/>
    <property type="match status" value="1"/>
</dbReference>
<dbReference type="GO" id="GO:0003921">
    <property type="term" value="F:GMP synthase activity"/>
    <property type="evidence" value="ECO:0007669"/>
    <property type="project" value="InterPro"/>
</dbReference>
<dbReference type="AlphaFoldDB" id="A0A0P6BBM2"/>
<organism evidence="1 2">
    <name type="scientific">Daphnia magna</name>
    <dbReference type="NCBI Taxonomy" id="35525"/>
    <lineage>
        <taxon>Eukaryota</taxon>
        <taxon>Metazoa</taxon>
        <taxon>Ecdysozoa</taxon>
        <taxon>Arthropoda</taxon>
        <taxon>Crustacea</taxon>
        <taxon>Branchiopoda</taxon>
        <taxon>Diplostraca</taxon>
        <taxon>Cladocera</taxon>
        <taxon>Anomopoda</taxon>
        <taxon>Daphniidae</taxon>
        <taxon>Daphnia</taxon>
    </lineage>
</organism>
<comment type="caution">
    <text evidence="1">The sequence shown here is derived from an EMBL/GenBank/DDBJ whole genome shotgun (WGS) entry which is preliminary data.</text>
</comment>
<evidence type="ECO:0000313" key="1">
    <source>
        <dbReference type="EMBL" id="KZS16387.1"/>
    </source>
</evidence>
<name>A0A0P6BBM2_9CRUS</name>
<proteinExistence type="predicted"/>
<dbReference type="GO" id="GO:0005829">
    <property type="term" value="C:cytosol"/>
    <property type="evidence" value="ECO:0007669"/>
    <property type="project" value="TreeGrafter"/>
</dbReference>